<dbReference type="InterPro" id="IPR036388">
    <property type="entry name" value="WH-like_DNA-bd_sf"/>
</dbReference>
<dbReference type="InterPro" id="IPR036390">
    <property type="entry name" value="WH_DNA-bd_sf"/>
</dbReference>
<dbReference type="KEGG" id="fer:FNB15_00450"/>
<protein>
    <submittedName>
        <fullName evidence="5">FadR family transcriptional regulator</fullName>
    </submittedName>
</protein>
<dbReference type="Pfam" id="PF00392">
    <property type="entry name" value="GntR"/>
    <property type="match status" value="1"/>
</dbReference>
<keyword evidence="6" id="KW-1185">Reference proteome</keyword>
<dbReference type="InterPro" id="IPR011711">
    <property type="entry name" value="GntR_C"/>
</dbReference>
<evidence type="ECO:0000313" key="6">
    <source>
        <dbReference type="Proteomes" id="UP000317496"/>
    </source>
</evidence>
<name>A0A516GWG1_9PROT</name>
<dbReference type="GO" id="GO:0003677">
    <property type="term" value="F:DNA binding"/>
    <property type="evidence" value="ECO:0007669"/>
    <property type="project" value="UniProtKB-KW"/>
</dbReference>
<dbReference type="Gene3D" id="1.20.120.530">
    <property type="entry name" value="GntR ligand-binding domain-like"/>
    <property type="match status" value="1"/>
</dbReference>
<dbReference type="Proteomes" id="UP000317496">
    <property type="component" value="Chromosome"/>
</dbReference>
<proteinExistence type="predicted"/>
<reference evidence="5 6" key="1">
    <citation type="submission" date="2019-07" db="EMBL/GenBank/DDBJ databases">
        <title>Genome sequencing for Ferrovibrio sp. K5.</title>
        <authorList>
            <person name="Park S.-J."/>
        </authorList>
    </citation>
    <scope>NUCLEOTIDE SEQUENCE [LARGE SCALE GENOMIC DNA]</scope>
    <source>
        <strain evidence="5 6">K5</strain>
    </source>
</reference>
<dbReference type="PRINTS" id="PR00035">
    <property type="entry name" value="HTHGNTR"/>
</dbReference>
<dbReference type="InterPro" id="IPR008920">
    <property type="entry name" value="TF_FadR/GntR_C"/>
</dbReference>
<evidence type="ECO:0000313" key="5">
    <source>
        <dbReference type="EMBL" id="QDO95846.1"/>
    </source>
</evidence>
<evidence type="ECO:0000259" key="4">
    <source>
        <dbReference type="PROSITE" id="PS50949"/>
    </source>
</evidence>
<feature type="domain" description="HTH gntR-type" evidence="4">
    <location>
        <begin position="16"/>
        <end position="84"/>
    </location>
</feature>
<dbReference type="SMART" id="SM00895">
    <property type="entry name" value="FCD"/>
    <property type="match status" value="1"/>
</dbReference>
<dbReference type="Pfam" id="PF07729">
    <property type="entry name" value="FCD"/>
    <property type="match status" value="1"/>
</dbReference>
<dbReference type="AlphaFoldDB" id="A0A516GWG1"/>
<dbReference type="SUPFAM" id="SSF48008">
    <property type="entry name" value="GntR ligand-binding domain-like"/>
    <property type="match status" value="1"/>
</dbReference>
<keyword evidence="3" id="KW-0804">Transcription</keyword>
<evidence type="ECO:0000256" key="3">
    <source>
        <dbReference type="ARBA" id="ARBA00023163"/>
    </source>
</evidence>
<dbReference type="SUPFAM" id="SSF46785">
    <property type="entry name" value="Winged helix' DNA-binding domain"/>
    <property type="match status" value="1"/>
</dbReference>
<accession>A0A516GWG1</accession>
<keyword evidence="1" id="KW-0805">Transcription regulation</keyword>
<organism evidence="5 6">
    <name type="scientific">Ferrovibrio terrae</name>
    <dbReference type="NCBI Taxonomy" id="2594003"/>
    <lineage>
        <taxon>Bacteria</taxon>
        <taxon>Pseudomonadati</taxon>
        <taxon>Pseudomonadota</taxon>
        <taxon>Alphaproteobacteria</taxon>
        <taxon>Rhodospirillales</taxon>
        <taxon>Rhodospirillaceae</taxon>
        <taxon>Ferrovibrio</taxon>
    </lineage>
</organism>
<dbReference type="InterPro" id="IPR000524">
    <property type="entry name" value="Tscrpt_reg_HTH_GntR"/>
</dbReference>
<dbReference type="PANTHER" id="PTHR43537:SF5">
    <property type="entry name" value="UXU OPERON TRANSCRIPTIONAL REGULATOR"/>
    <property type="match status" value="1"/>
</dbReference>
<dbReference type="EMBL" id="CP041636">
    <property type="protein sequence ID" value="QDO95846.1"/>
    <property type="molecule type" value="Genomic_DNA"/>
</dbReference>
<evidence type="ECO:0000256" key="1">
    <source>
        <dbReference type="ARBA" id="ARBA00023015"/>
    </source>
</evidence>
<dbReference type="CDD" id="cd07377">
    <property type="entry name" value="WHTH_GntR"/>
    <property type="match status" value="1"/>
</dbReference>
<evidence type="ECO:0000256" key="2">
    <source>
        <dbReference type="ARBA" id="ARBA00023125"/>
    </source>
</evidence>
<dbReference type="Gene3D" id="1.10.10.10">
    <property type="entry name" value="Winged helix-like DNA-binding domain superfamily/Winged helix DNA-binding domain"/>
    <property type="match status" value="1"/>
</dbReference>
<dbReference type="PANTHER" id="PTHR43537">
    <property type="entry name" value="TRANSCRIPTIONAL REGULATOR, GNTR FAMILY"/>
    <property type="match status" value="1"/>
</dbReference>
<sequence>MTTPPLPTDSELPRATGLSATLAGRLAALIHAGDLGPGDRLPTEKQLVERFAVSRAVVREAIARLKTDGFVESRQGSGAFVAAKPGLANFRIVAQSKGTGQLDTADLAHVFELRGVIEVGMAELAAQRRTKADIAALDAAFMQMQQALEQGGDGADADDAFHAAIATAAHNPYLAQFAAFLAQHFSATRRLTWQPEARQSGSTLAAQAEHLDLVKAILQGNAEAAGFAARRHIAGAAARYQAAQPAQKKKG</sequence>
<dbReference type="RefSeq" id="WP_144066827.1">
    <property type="nucleotide sequence ID" value="NZ_CP041636.1"/>
</dbReference>
<keyword evidence="2" id="KW-0238">DNA-binding</keyword>
<dbReference type="OrthoDB" id="7339934at2"/>
<dbReference type="GO" id="GO:0003700">
    <property type="term" value="F:DNA-binding transcription factor activity"/>
    <property type="evidence" value="ECO:0007669"/>
    <property type="project" value="InterPro"/>
</dbReference>
<dbReference type="PROSITE" id="PS50949">
    <property type="entry name" value="HTH_GNTR"/>
    <property type="match status" value="1"/>
</dbReference>
<gene>
    <name evidence="5" type="ORF">FNB15_00450</name>
</gene>
<dbReference type="SMART" id="SM00345">
    <property type="entry name" value="HTH_GNTR"/>
    <property type="match status" value="1"/>
</dbReference>